<dbReference type="GO" id="GO:0042800">
    <property type="term" value="F:histone H3K4 methyltransferase activity"/>
    <property type="evidence" value="ECO:0007669"/>
    <property type="project" value="TreeGrafter"/>
</dbReference>
<keyword evidence="11" id="KW-1185">Reference proteome</keyword>
<feature type="domain" description="HTH arsR-type" evidence="7">
    <location>
        <begin position="74"/>
        <end position="109"/>
    </location>
</feature>
<evidence type="ECO:0000256" key="5">
    <source>
        <dbReference type="ARBA" id="ARBA00047597"/>
    </source>
</evidence>
<dbReference type="GO" id="GO:0006303">
    <property type="term" value="P:double-strand break repair via nonhomologous end joining"/>
    <property type="evidence" value="ECO:0007669"/>
    <property type="project" value="TreeGrafter"/>
</dbReference>
<dbReference type="GO" id="GO:0106274">
    <property type="term" value="F:NAD+-protein-arginine ADP-ribosyltransferase activity"/>
    <property type="evidence" value="ECO:0007669"/>
    <property type="project" value="UniProtKB-EC"/>
</dbReference>
<dbReference type="Gene3D" id="1.10.10.10">
    <property type="entry name" value="Winged helix-like DNA-binding domain superfamily/Winged helix DNA-binding domain"/>
    <property type="match status" value="1"/>
</dbReference>
<evidence type="ECO:0000313" key="9">
    <source>
        <dbReference type="EMBL" id="CAF1155838.1"/>
    </source>
</evidence>
<dbReference type="PANTHER" id="PTHR46060:SF2">
    <property type="entry name" value="HISTONE-LYSINE N-METHYLTRANSFERASE SETMAR"/>
    <property type="match status" value="1"/>
</dbReference>
<proteinExistence type="inferred from homology"/>
<name>A0A814TAZ0_9BILA</name>
<dbReference type="PANTHER" id="PTHR46060">
    <property type="entry name" value="MARINER MOS1 TRANSPOSASE-LIKE PROTEIN"/>
    <property type="match status" value="1"/>
</dbReference>
<dbReference type="Pfam" id="PF01129">
    <property type="entry name" value="ART"/>
    <property type="match status" value="1"/>
</dbReference>
<dbReference type="GO" id="GO:0035861">
    <property type="term" value="C:site of double-strand break"/>
    <property type="evidence" value="ECO:0007669"/>
    <property type="project" value="TreeGrafter"/>
</dbReference>
<dbReference type="GO" id="GO:0000793">
    <property type="term" value="C:condensed chromosome"/>
    <property type="evidence" value="ECO:0007669"/>
    <property type="project" value="TreeGrafter"/>
</dbReference>
<protein>
    <recommendedName>
        <fullName evidence="6">NAD(P)(+)--arginine ADP-ribosyltransferase</fullName>
        <ecNumber evidence="6">2.4.2.31</ecNumber>
    </recommendedName>
    <alternativeName>
        <fullName evidence="6">Mono(ADP-ribosyl)transferase</fullName>
    </alternativeName>
</protein>
<evidence type="ECO:0000256" key="1">
    <source>
        <dbReference type="ARBA" id="ARBA00009558"/>
    </source>
</evidence>
<dbReference type="GO" id="GO:0005634">
    <property type="term" value="C:nucleus"/>
    <property type="evidence" value="ECO:0007669"/>
    <property type="project" value="TreeGrafter"/>
</dbReference>
<dbReference type="InterPro" id="IPR052709">
    <property type="entry name" value="Transposase-MT_Hybrid"/>
</dbReference>
<reference evidence="9" key="1">
    <citation type="submission" date="2021-02" db="EMBL/GenBank/DDBJ databases">
        <authorList>
            <person name="Nowell W R."/>
        </authorList>
    </citation>
    <scope>NUCLEOTIDE SEQUENCE</scope>
</reference>
<accession>A0A814TAZ0</accession>
<evidence type="ECO:0000256" key="3">
    <source>
        <dbReference type="ARBA" id="ARBA00022679"/>
    </source>
</evidence>
<keyword evidence="4" id="KW-0548">Nucleotidyltransferase</keyword>
<dbReference type="EMBL" id="CAJOBC010007041">
    <property type="protein sequence ID" value="CAF3919304.1"/>
    <property type="molecule type" value="Genomic_DNA"/>
</dbReference>
<evidence type="ECO:0000256" key="4">
    <source>
        <dbReference type="ARBA" id="ARBA00022695"/>
    </source>
</evidence>
<keyword evidence="3 6" id="KW-0808">Transferase</keyword>
<dbReference type="GO" id="GO:0044774">
    <property type="term" value="P:mitotic DNA integrity checkpoint signaling"/>
    <property type="evidence" value="ECO:0007669"/>
    <property type="project" value="TreeGrafter"/>
</dbReference>
<feature type="non-terminal residue" evidence="9">
    <location>
        <position position="1"/>
    </location>
</feature>
<dbReference type="EC" id="2.4.2.31" evidence="6"/>
<dbReference type="Proteomes" id="UP000681722">
    <property type="component" value="Unassembled WGS sequence"/>
</dbReference>
<dbReference type="InterPro" id="IPR036388">
    <property type="entry name" value="WH-like_DNA-bd_sf"/>
</dbReference>
<dbReference type="GO" id="GO:0046975">
    <property type="term" value="F:histone H3K36 methyltransferase activity"/>
    <property type="evidence" value="ECO:0007669"/>
    <property type="project" value="TreeGrafter"/>
</dbReference>
<dbReference type="GO" id="GO:0000014">
    <property type="term" value="F:single-stranded DNA endodeoxyribonuclease activity"/>
    <property type="evidence" value="ECO:0007669"/>
    <property type="project" value="TreeGrafter"/>
</dbReference>
<comment type="catalytic activity">
    <reaction evidence="5 6">
        <text>L-arginyl-[protein] + NAD(+) = N(omega)-(ADP-D-ribosyl)-L-arginyl-[protein] + nicotinamide + H(+)</text>
        <dbReference type="Rhea" id="RHEA:19149"/>
        <dbReference type="Rhea" id="RHEA-COMP:10532"/>
        <dbReference type="Rhea" id="RHEA-COMP:15087"/>
        <dbReference type="ChEBI" id="CHEBI:15378"/>
        <dbReference type="ChEBI" id="CHEBI:17154"/>
        <dbReference type="ChEBI" id="CHEBI:29965"/>
        <dbReference type="ChEBI" id="CHEBI:57540"/>
        <dbReference type="ChEBI" id="CHEBI:142554"/>
        <dbReference type="EC" id="2.4.2.31"/>
    </reaction>
</comment>
<dbReference type="EMBL" id="CAJNOQ010007042">
    <property type="protein sequence ID" value="CAF1155838.1"/>
    <property type="molecule type" value="Genomic_DNA"/>
</dbReference>
<organism evidence="9 11">
    <name type="scientific">Didymodactylos carnosus</name>
    <dbReference type="NCBI Taxonomy" id="1234261"/>
    <lineage>
        <taxon>Eukaryota</taxon>
        <taxon>Metazoa</taxon>
        <taxon>Spiralia</taxon>
        <taxon>Gnathifera</taxon>
        <taxon>Rotifera</taxon>
        <taxon>Eurotatoria</taxon>
        <taxon>Bdelloidea</taxon>
        <taxon>Philodinida</taxon>
        <taxon>Philodinidae</taxon>
        <taxon>Didymodactylos</taxon>
    </lineage>
</organism>
<dbReference type="Pfam" id="PF01022">
    <property type="entry name" value="HTH_5"/>
    <property type="match status" value="1"/>
</dbReference>
<evidence type="ECO:0000313" key="10">
    <source>
        <dbReference type="EMBL" id="CAF3919304.1"/>
    </source>
</evidence>
<dbReference type="GO" id="GO:0016779">
    <property type="term" value="F:nucleotidyltransferase activity"/>
    <property type="evidence" value="ECO:0007669"/>
    <property type="project" value="UniProtKB-KW"/>
</dbReference>
<dbReference type="GO" id="GO:0003697">
    <property type="term" value="F:single-stranded DNA binding"/>
    <property type="evidence" value="ECO:0007669"/>
    <property type="project" value="TreeGrafter"/>
</dbReference>
<dbReference type="Gene3D" id="3.90.176.10">
    <property type="entry name" value="Toxin ADP-ribosyltransferase, Chain A, domain 1"/>
    <property type="match status" value="1"/>
</dbReference>
<keyword evidence="6" id="KW-0521">NADP</keyword>
<feature type="domain" description="Mos1 transposase HTH" evidence="8">
    <location>
        <begin position="6"/>
        <end position="54"/>
    </location>
</feature>
<evidence type="ECO:0000313" key="11">
    <source>
        <dbReference type="Proteomes" id="UP000663829"/>
    </source>
</evidence>
<dbReference type="InterPro" id="IPR000768">
    <property type="entry name" value="ART"/>
</dbReference>
<dbReference type="GO" id="GO:0003700">
    <property type="term" value="F:DNA-binding transcription factor activity"/>
    <property type="evidence" value="ECO:0007669"/>
    <property type="project" value="InterPro"/>
</dbReference>
<dbReference type="GO" id="GO:0003690">
    <property type="term" value="F:double-stranded DNA binding"/>
    <property type="evidence" value="ECO:0007669"/>
    <property type="project" value="TreeGrafter"/>
</dbReference>
<evidence type="ECO:0000259" key="8">
    <source>
        <dbReference type="Pfam" id="PF17906"/>
    </source>
</evidence>
<comment type="similarity">
    <text evidence="1 6">Belongs to the Arg-specific ADP-ribosyltransferase family.</text>
</comment>
<dbReference type="SUPFAM" id="SSF56399">
    <property type="entry name" value="ADP-ribosylation"/>
    <property type="match status" value="1"/>
</dbReference>
<dbReference type="GO" id="GO:0044547">
    <property type="term" value="F:DNA topoisomerase binding"/>
    <property type="evidence" value="ECO:0007669"/>
    <property type="project" value="TreeGrafter"/>
</dbReference>
<dbReference type="OrthoDB" id="6137736at2759"/>
<keyword evidence="2 6" id="KW-0328">Glycosyltransferase</keyword>
<sequence length="235" mass="25880">MSEISMHIQHCILYEFQLGNSASAAARNICAALGKGAVGDRTYRDWFKRFRAGDLSSKDQPRSGRPLESGVERLKALIEDNPRLTTRDLSAMVGCNQSTIDRHLHQMGKVNKLALSLVHFCQALRGANLDRSVIENYKKPIGENTSWDSFISTSKNCKLAERFGNTLFIIDTSSCSGIDISSYSGFPDEEEVLLPAGTASKVLKVAPYSTSGQYSVYVELLPEVRIVLLGKTGTR</sequence>
<dbReference type="GO" id="GO:0000729">
    <property type="term" value="P:DNA double-strand break processing"/>
    <property type="evidence" value="ECO:0007669"/>
    <property type="project" value="TreeGrafter"/>
</dbReference>
<keyword evidence="6" id="KW-0520">NAD</keyword>
<evidence type="ECO:0000259" key="7">
    <source>
        <dbReference type="Pfam" id="PF01022"/>
    </source>
</evidence>
<dbReference type="Pfam" id="PF17906">
    <property type="entry name" value="HTH_48"/>
    <property type="match status" value="1"/>
</dbReference>
<evidence type="ECO:0000256" key="6">
    <source>
        <dbReference type="RuleBase" id="RU361228"/>
    </source>
</evidence>
<comment type="caution">
    <text evidence="9">The sequence shown here is derived from an EMBL/GenBank/DDBJ whole genome shotgun (WGS) entry which is preliminary data.</text>
</comment>
<dbReference type="GO" id="GO:0031297">
    <property type="term" value="P:replication fork processing"/>
    <property type="evidence" value="ECO:0007669"/>
    <property type="project" value="TreeGrafter"/>
</dbReference>
<evidence type="ECO:0000256" key="2">
    <source>
        <dbReference type="ARBA" id="ARBA00022676"/>
    </source>
</evidence>
<dbReference type="AlphaFoldDB" id="A0A814TAZ0"/>
<dbReference type="GO" id="GO:0015074">
    <property type="term" value="P:DNA integration"/>
    <property type="evidence" value="ECO:0007669"/>
    <property type="project" value="TreeGrafter"/>
</dbReference>
<gene>
    <name evidence="9" type="ORF">GPM918_LOCUS21422</name>
    <name evidence="10" type="ORF">SRO942_LOCUS21419</name>
</gene>
<dbReference type="Gene3D" id="1.10.10.1450">
    <property type="match status" value="1"/>
</dbReference>
<dbReference type="InterPro" id="IPR001845">
    <property type="entry name" value="HTH_ArsR_DNA-bd_dom"/>
</dbReference>
<dbReference type="PROSITE" id="PS51996">
    <property type="entry name" value="TR_MART"/>
    <property type="match status" value="1"/>
</dbReference>
<dbReference type="InterPro" id="IPR041426">
    <property type="entry name" value="Mos1_HTH"/>
</dbReference>
<dbReference type="Proteomes" id="UP000663829">
    <property type="component" value="Unassembled WGS sequence"/>
</dbReference>